<feature type="domain" description="WSC" evidence="4">
    <location>
        <begin position="155"/>
        <end position="247"/>
    </location>
</feature>
<keyword evidence="3" id="KW-0732">Signal</keyword>
<feature type="signal peptide" evidence="3">
    <location>
        <begin position="1"/>
        <end position="21"/>
    </location>
</feature>
<gene>
    <name evidence="5" type="ORF">H072_7637</name>
</gene>
<dbReference type="PANTHER" id="PTHR45964">
    <property type="entry name" value="WSCD FAMILY MEMBER CG9164"/>
    <property type="match status" value="1"/>
</dbReference>
<feature type="chain" id="PRO_5004560373" description="WSC domain-containing protein" evidence="3">
    <location>
        <begin position="22"/>
        <end position="727"/>
    </location>
</feature>
<reference evidence="5 6" key="1">
    <citation type="journal article" date="2013" name="PLoS Genet.">
        <title>Genomic mechanisms accounting for the adaptation to parasitism in nematode-trapping fungi.</title>
        <authorList>
            <person name="Meerupati T."/>
            <person name="Andersson K.M."/>
            <person name="Friman E."/>
            <person name="Kumar D."/>
            <person name="Tunlid A."/>
            <person name="Ahren D."/>
        </authorList>
    </citation>
    <scope>NUCLEOTIDE SEQUENCE [LARGE SCALE GENOMIC DNA]</scope>
    <source>
        <strain evidence="5 6">CBS 200.50</strain>
    </source>
</reference>
<dbReference type="Proteomes" id="UP000015100">
    <property type="component" value="Unassembled WGS sequence"/>
</dbReference>
<dbReference type="InterPro" id="IPR051589">
    <property type="entry name" value="Sialate-O-sulfotransferase"/>
</dbReference>
<dbReference type="EMBL" id="AQGS01000538">
    <property type="protein sequence ID" value="EPS38626.1"/>
    <property type="molecule type" value="Genomic_DNA"/>
</dbReference>
<dbReference type="InterPro" id="IPR002889">
    <property type="entry name" value="WSC_carb-bd"/>
</dbReference>
<evidence type="ECO:0000313" key="5">
    <source>
        <dbReference type="EMBL" id="EPS38626.1"/>
    </source>
</evidence>
<evidence type="ECO:0000256" key="3">
    <source>
        <dbReference type="SAM" id="SignalP"/>
    </source>
</evidence>
<feature type="compositionally biased region" description="Low complexity" evidence="2">
    <location>
        <begin position="350"/>
        <end position="375"/>
    </location>
</feature>
<dbReference type="Pfam" id="PF01822">
    <property type="entry name" value="WSC"/>
    <property type="match status" value="1"/>
</dbReference>
<dbReference type="PANTHER" id="PTHR45964:SF5">
    <property type="entry name" value="WSCD FAMILY MEMBER CG9164"/>
    <property type="match status" value="1"/>
</dbReference>
<comment type="caution">
    <text evidence="5">The sequence shown here is derived from an EMBL/GenBank/DDBJ whole genome shotgun (WGS) entry which is preliminary data.</text>
</comment>
<evidence type="ECO:0000256" key="1">
    <source>
        <dbReference type="ARBA" id="ARBA00022737"/>
    </source>
</evidence>
<accession>S8ABY9</accession>
<organism evidence="5 6">
    <name type="scientific">Dactylellina haptotyla (strain CBS 200.50)</name>
    <name type="common">Nematode-trapping fungus</name>
    <name type="synonym">Monacrosporium haptotylum</name>
    <dbReference type="NCBI Taxonomy" id="1284197"/>
    <lineage>
        <taxon>Eukaryota</taxon>
        <taxon>Fungi</taxon>
        <taxon>Dikarya</taxon>
        <taxon>Ascomycota</taxon>
        <taxon>Pezizomycotina</taxon>
        <taxon>Orbiliomycetes</taxon>
        <taxon>Orbiliales</taxon>
        <taxon>Orbiliaceae</taxon>
        <taxon>Dactylellina</taxon>
    </lineage>
</organism>
<dbReference type="STRING" id="1284197.S8ABY9"/>
<dbReference type="HOGENOM" id="CLU_380820_0_0_1"/>
<keyword evidence="6" id="KW-1185">Reference proteome</keyword>
<dbReference type="AlphaFoldDB" id="S8ABY9"/>
<reference evidence="6" key="2">
    <citation type="submission" date="2013-04" db="EMBL/GenBank/DDBJ databases">
        <title>Genomic mechanisms accounting for the adaptation to parasitism in nematode-trapping fungi.</title>
        <authorList>
            <person name="Ahren D.G."/>
        </authorList>
    </citation>
    <scope>NUCLEOTIDE SEQUENCE [LARGE SCALE GENOMIC DNA]</scope>
    <source>
        <strain evidence="6">CBS 200.50</strain>
    </source>
</reference>
<evidence type="ECO:0000256" key="2">
    <source>
        <dbReference type="SAM" id="MobiDB-lite"/>
    </source>
</evidence>
<dbReference type="OrthoDB" id="5985073at2759"/>
<sequence length="727" mass="77240">MRFTAFLQLVALSHWVGCLNAQSAECATVANGCDGGSNNQAGISSAIARFQDGLVYGGGYEPIIMSSALQGSNLAMITYLCNDGSSPPQLEGSVIRSNIQKILSCPNQCGGVSVDGNCGFGVLVASNAANIDCFSKAVNVVPKGAAPSWVPAVGSYKNPVCLFDSPGARVLTDGSATADDMTVEKCADLAAADGYAYFGVEFGVECYWGDVETNPQQSAQDNCNQACAGNPGEICGAGNRILLYRNSNSDSLNTAKISVDSYNGNPTSTSLAHAARSAIDQALNDAWDFFNQITNAFVKTAAEQLVQDLTEASTLAAAAASAAAAAALADAIAKAIASEQAVQEAKNQKPTQTITEGPTSTPTETSTSTSSSSSSACPLCVSCADDRLPEIGDDDGRVDVFNDPSDFEDPPTKRQLEDKLDKRTNAFKEIMVCSKSYSSRAYSTGTNNNQYYTYGYKYRVSTQSTCVWNFNFLAWDPTAGGSPPATEAGSYDAEHAYEAQMISQFVEYVGTELDTTTKPCRPAGLIMLYLARTTPFPGRGTLPFSGGSALAELMLNLPSDATGDMVALDKNLNILKAAVFNSATNSFSTSNQAPGALAKVTRFAMLRQYLATPKVTNIFKTTSGRMRTTLRKLDVEIATLSPGSRPGFSFEDKYSTWEDNFLFSQGALVEENMDFGVNSAINKLRTDTSLGSPQLRSTFVTQVQQRTAPGSQAYPGDWFDLDDLLRP</sequence>
<keyword evidence="1" id="KW-0677">Repeat</keyword>
<protein>
    <recommendedName>
        <fullName evidence="4">WSC domain-containing protein</fullName>
    </recommendedName>
</protein>
<name>S8ABY9_DACHA</name>
<dbReference type="PROSITE" id="PS51212">
    <property type="entry name" value="WSC"/>
    <property type="match status" value="1"/>
</dbReference>
<dbReference type="SMART" id="SM00321">
    <property type="entry name" value="WSC"/>
    <property type="match status" value="1"/>
</dbReference>
<evidence type="ECO:0000313" key="6">
    <source>
        <dbReference type="Proteomes" id="UP000015100"/>
    </source>
</evidence>
<proteinExistence type="predicted"/>
<feature type="region of interest" description="Disordered" evidence="2">
    <location>
        <begin position="344"/>
        <end position="378"/>
    </location>
</feature>
<evidence type="ECO:0000259" key="4">
    <source>
        <dbReference type="PROSITE" id="PS51212"/>
    </source>
</evidence>